<gene>
    <name evidence="1" type="ORF">AB8B28_04600</name>
</gene>
<protein>
    <recommendedName>
        <fullName evidence="2">Lipoprotein</fullName>
    </recommendedName>
</protein>
<dbReference type="EMBL" id="CP165647">
    <property type="protein sequence ID" value="XDU63131.1"/>
    <property type="molecule type" value="Genomic_DNA"/>
</dbReference>
<evidence type="ECO:0000313" key="1">
    <source>
        <dbReference type="EMBL" id="XDU63131.1"/>
    </source>
</evidence>
<evidence type="ECO:0008006" key="2">
    <source>
        <dbReference type="Google" id="ProtNLM"/>
    </source>
</evidence>
<proteinExistence type="predicted"/>
<dbReference type="KEGG" id="lala:AB8B28_04600"/>
<sequence length="192" mass="22627">MKILIKIIILILISSCNKNNTNFLSSNNVKLKQTVKKINNSSQKINYSQEKSNESTVSIKRIINLITNGKRNQYYKLEKYDKDIFNNYKEYFIDTENNKEFFEKTSMLLLNLKNKLSYLDYGKNIEEKIKKNGVEYICSIEITKKPKKLEYINGNIFGTITCSSEYDSMSRFEEIYLTRIGNSYYILDLFIS</sequence>
<name>A0AB39V632_9FUSO</name>
<dbReference type="AlphaFoldDB" id="A0AB39V632"/>
<reference evidence="1" key="1">
    <citation type="submission" date="2024-07" db="EMBL/GenBank/DDBJ databases">
        <authorList>
            <person name="Li X.-J."/>
            <person name="Wang X."/>
        </authorList>
    </citation>
    <scope>NUCLEOTIDE SEQUENCE</scope>
    <source>
        <strain evidence="1">HSP-536</strain>
    </source>
</reference>
<dbReference type="RefSeq" id="WP_369717101.1">
    <property type="nucleotide sequence ID" value="NZ_CP165647.1"/>
</dbReference>
<organism evidence="1">
    <name type="scientific">Leptotrichia alba</name>
    <dbReference type="NCBI Taxonomy" id="3239304"/>
    <lineage>
        <taxon>Bacteria</taxon>
        <taxon>Fusobacteriati</taxon>
        <taxon>Fusobacteriota</taxon>
        <taxon>Fusobacteriia</taxon>
        <taxon>Fusobacteriales</taxon>
        <taxon>Leptotrichiaceae</taxon>
        <taxon>Leptotrichia</taxon>
    </lineage>
</organism>
<accession>A0AB39V632</accession>